<evidence type="ECO:0000256" key="1">
    <source>
        <dbReference type="SAM" id="MobiDB-lite"/>
    </source>
</evidence>
<proteinExistence type="predicted"/>
<evidence type="ECO:0008006" key="4">
    <source>
        <dbReference type="Google" id="ProtNLM"/>
    </source>
</evidence>
<evidence type="ECO:0000313" key="2">
    <source>
        <dbReference type="EMBL" id="KAF0649291.1"/>
    </source>
</evidence>
<keyword evidence="3" id="KW-1185">Reference proteome</keyword>
<gene>
    <name evidence="2" type="ORF">K701_14380</name>
</gene>
<protein>
    <recommendedName>
        <fullName evidence="4">Lipoprotein</fullName>
    </recommendedName>
</protein>
<feature type="region of interest" description="Disordered" evidence="1">
    <location>
        <begin position="1"/>
        <end position="44"/>
    </location>
</feature>
<reference evidence="2 3" key="1">
    <citation type="submission" date="2013-05" db="EMBL/GenBank/DDBJ databases">
        <title>Genome Sequence of Streptomyces fradiae.</title>
        <authorList>
            <person name="Kirby R."/>
        </authorList>
    </citation>
    <scope>NUCLEOTIDE SEQUENCE [LARGE SCALE GENOMIC DNA]</scope>
    <source>
        <strain evidence="2 3">ATCC 10745</strain>
    </source>
</reference>
<dbReference type="Proteomes" id="UP000731519">
    <property type="component" value="Unassembled WGS sequence"/>
</dbReference>
<organism evidence="2 3">
    <name type="scientific">Streptomyces fradiae ATCC 10745 = DSM 40063</name>
    <dbReference type="NCBI Taxonomy" id="1319510"/>
    <lineage>
        <taxon>Bacteria</taxon>
        <taxon>Bacillati</taxon>
        <taxon>Actinomycetota</taxon>
        <taxon>Actinomycetes</taxon>
        <taxon>Kitasatosporales</taxon>
        <taxon>Streptomycetaceae</taxon>
        <taxon>Streptomyces</taxon>
    </lineage>
</organism>
<comment type="caution">
    <text evidence="2">The sequence shown here is derived from an EMBL/GenBank/DDBJ whole genome shotgun (WGS) entry which is preliminary data.</text>
</comment>
<sequence length="309" mass="33480">MAAAVAAGCAPGGGTGADRPGPAAATAAASPSASASASDGRKPLTWRQELRITDALQRLTKQCMNRQGFEFHEERALSLDESRPVTYVQDDVAWARTHGYGSRIDAKAQRAREANPIGTYRQGLPAPRRTAFDLALDGGGDARVLTAPLPAGGEIRKRLGGCTEEAERTLYGDPAEWFRTSKIAMGIGGLYRDRLLRDPELTAALRAWSRCMHAAGYPYKDPQAARDATRARGLQPGADGSGEAFATERRTAAADATCARHTSLRAVTTARETYHRDRLRDRFGKDLDTHLRLGHRAYGRAVRIVPERD</sequence>
<dbReference type="EMBL" id="ASYR01000016">
    <property type="protein sequence ID" value="KAF0649291.1"/>
    <property type="molecule type" value="Genomic_DNA"/>
</dbReference>
<evidence type="ECO:0000313" key="3">
    <source>
        <dbReference type="Proteomes" id="UP000731519"/>
    </source>
</evidence>
<accession>A0ABQ6XU59</accession>
<name>A0ABQ6XU59_STRFR</name>
<feature type="compositionally biased region" description="Low complexity" evidence="1">
    <location>
        <begin position="17"/>
        <end position="38"/>
    </location>
</feature>